<comment type="caution">
    <text evidence="8">The sequence shown here is derived from an EMBL/GenBank/DDBJ whole genome shotgun (WGS) entry which is preliminary data.</text>
</comment>
<feature type="region of interest" description="Disordered" evidence="6">
    <location>
        <begin position="117"/>
        <end position="195"/>
    </location>
</feature>
<evidence type="ECO:0000256" key="4">
    <source>
        <dbReference type="ARBA" id="ARBA00022729"/>
    </source>
</evidence>
<dbReference type="HOGENOM" id="CLU_016838_1_2_5"/>
<dbReference type="InterPro" id="IPR006127">
    <property type="entry name" value="ZnuA-like"/>
</dbReference>
<dbReference type="PANTHER" id="PTHR42953">
    <property type="entry name" value="HIGH-AFFINITY ZINC UPTAKE SYSTEM PROTEIN ZNUA-RELATED"/>
    <property type="match status" value="1"/>
</dbReference>
<dbReference type="eggNOG" id="COG4531">
    <property type="taxonomic scope" value="Bacteria"/>
</dbReference>
<sequence>MRPILSLAALALAATAVRADPPRVVTDIPPVHSLVATVMGELGTPELLLPPGGSTHGHQMRPSEAAALSGAELLFWIGPELSPWLEEAADSLARGVTSVPLIAVEGTHLRVIGETDEHDHHDHDTHDHEGHADAHEDEGDHDHEDGHEEDHEHGHGPDDGHDHEDGHDHDDAHDGHGTGGHHTGDGHDHTGVDPHAWLDPRNARIWLPEIAHRLAEADPANADAYRVNAERAMQDLADLSAEIEARLEPLDGGYIVFHDAYGYFSDRFGLPPAGAVSDSEATAPGARRIADLRREAEEEDIRCLFTEPQFDGRIAQRLAEELDVTVGVLDPVGSTFDPGPALYGEMLRAMAGSIAECLAE</sequence>
<keyword evidence="3" id="KW-0813">Transport</keyword>
<accession>A3U257</accession>
<dbReference type="OrthoDB" id="7346865at2"/>
<evidence type="ECO:0000256" key="7">
    <source>
        <dbReference type="SAM" id="SignalP"/>
    </source>
</evidence>
<dbReference type="EMBL" id="AAMO01000011">
    <property type="protein sequence ID" value="EAQ01657.1"/>
    <property type="molecule type" value="Genomic_DNA"/>
</dbReference>
<reference evidence="8 9" key="1">
    <citation type="journal article" date="2010" name="J. Bacteriol.">
        <title>Genome sequences of Oceanicola granulosus HTCC2516(T) and Oceanicola batsensis HTCC2597(TDelta).</title>
        <authorList>
            <person name="Thrash J.C."/>
            <person name="Cho J.C."/>
            <person name="Vergin K.L."/>
            <person name="Giovannoni S.J."/>
        </authorList>
    </citation>
    <scope>NUCLEOTIDE SEQUENCE [LARGE SCALE GENOMIC DNA]</scope>
    <source>
        <strain evidence="9">ATCC BAA-863 / DSM 15984 / KCTC 12145 / HTCC2597</strain>
    </source>
</reference>
<dbReference type="Proteomes" id="UP000004318">
    <property type="component" value="Unassembled WGS sequence"/>
</dbReference>
<evidence type="ECO:0000256" key="2">
    <source>
        <dbReference type="ARBA" id="ARBA00015915"/>
    </source>
</evidence>
<dbReference type="STRING" id="252305.OB2597_14476"/>
<dbReference type="PANTHER" id="PTHR42953:SF3">
    <property type="entry name" value="HIGH-AFFINITY ZINC UPTAKE SYSTEM PROTEIN ZNUA"/>
    <property type="match status" value="1"/>
</dbReference>
<dbReference type="SUPFAM" id="SSF53807">
    <property type="entry name" value="Helical backbone' metal receptor"/>
    <property type="match status" value="1"/>
</dbReference>
<evidence type="ECO:0000313" key="9">
    <source>
        <dbReference type="Proteomes" id="UP000004318"/>
    </source>
</evidence>
<dbReference type="AlphaFoldDB" id="A3U257"/>
<gene>
    <name evidence="8" type="ORF">OB2597_14476</name>
</gene>
<dbReference type="GO" id="GO:0006829">
    <property type="term" value="P:zinc ion transport"/>
    <property type="evidence" value="ECO:0007669"/>
    <property type="project" value="UniProtKB-KW"/>
</dbReference>
<dbReference type="RefSeq" id="WP_009807107.1">
    <property type="nucleotide sequence ID" value="NZ_CH724131.1"/>
</dbReference>
<keyword evidence="4 7" id="KW-0732">Signal</keyword>
<evidence type="ECO:0000256" key="6">
    <source>
        <dbReference type="SAM" id="MobiDB-lite"/>
    </source>
</evidence>
<evidence type="ECO:0000256" key="3">
    <source>
        <dbReference type="ARBA" id="ARBA00022448"/>
    </source>
</evidence>
<evidence type="ECO:0000256" key="5">
    <source>
        <dbReference type="ARBA" id="ARBA00022906"/>
    </source>
</evidence>
<comment type="similarity">
    <text evidence="1">Belongs to the bacterial solute-binding protein 9 family.</text>
</comment>
<feature type="signal peptide" evidence="7">
    <location>
        <begin position="1"/>
        <end position="19"/>
    </location>
</feature>
<protein>
    <recommendedName>
        <fullName evidence="2">High-affinity zinc uptake system protein ZnuA</fullName>
    </recommendedName>
</protein>
<dbReference type="Pfam" id="PF01297">
    <property type="entry name" value="ZnuA"/>
    <property type="match status" value="1"/>
</dbReference>
<keyword evidence="5" id="KW-0864">Zinc transport</keyword>
<evidence type="ECO:0000313" key="8">
    <source>
        <dbReference type="EMBL" id="EAQ01657.1"/>
    </source>
</evidence>
<dbReference type="InterPro" id="IPR050492">
    <property type="entry name" value="Bact_metal-bind_prot9"/>
</dbReference>
<keyword evidence="5" id="KW-0406">Ion transport</keyword>
<dbReference type="GO" id="GO:0046872">
    <property type="term" value="F:metal ion binding"/>
    <property type="evidence" value="ECO:0007669"/>
    <property type="project" value="InterPro"/>
</dbReference>
<dbReference type="Gene3D" id="3.40.50.1980">
    <property type="entry name" value="Nitrogenase molybdenum iron protein domain"/>
    <property type="match status" value="3"/>
</dbReference>
<feature type="chain" id="PRO_5002660114" description="High-affinity zinc uptake system protein ZnuA" evidence="7">
    <location>
        <begin position="20"/>
        <end position="360"/>
    </location>
</feature>
<name>A3U257_PSEBH</name>
<evidence type="ECO:0000256" key="1">
    <source>
        <dbReference type="ARBA" id="ARBA00011028"/>
    </source>
</evidence>
<organism evidence="8 9">
    <name type="scientific">Pseudooceanicola batsensis (strain ATCC BAA-863 / DSM 15984 / KCTC 12145 / HTCC2597)</name>
    <name type="common">Oceanicola batsensis</name>
    <dbReference type="NCBI Taxonomy" id="252305"/>
    <lineage>
        <taxon>Bacteria</taxon>
        <taxon>Pseudomonadati</taxon>
        <taxon>Pseudomonadota</taxon>
        <taxon>Alphaproteobacteria</taxon>
        <taxon>Rhodobacterales</taxon>
        <taxon>Paracoccaceae</taxon>
        <taxon>Pseudooceanicola</taxon>
    </lineage>
</organism>
<keyword evidence="9" id="KW-1185">Reference proteome</keyword>
<proteinExistence type="inferred from homology"/>
<keyword evidence="5" id="KW-0862">Zinc</keyword>